<dbReference type="InterPro" id="IPR020846">
    <property type="entry name" value="MFS_dom"/>
</dbReference>
<evidence type="ECO:0000313" key="4">
    <source>
        <dbReference type="EMBL" id="KAK2568960.1"/>
    </source>
</evidence>
<dbReference type="Proteomes" id="UP001249851">
    <property type="component" value="Unassembled WGS sequence"/>
</dbReference>
<comment type="subcellular location">
    <subcellularLocation>
        <location evidence="1">Membrane</location>
        <topology evidence="1">Multi-pass membrane protein</topology>
    </subcellularLocation>
</comment>
<feature type="transmembrane region" description="Helical" evidence="2">
    <location>
        <begin position="221"/>
        <end position="240"/>
    </location>
</feature>
<dbReference type="PANTHER" id="PTHR11360:SF251">
    <property type="entry name" value="MAJOR FACILITATOR SUPERFAMILY (MFS) PROFILE DOMAIN-CONTAINING PROTEIN"/>
    <property type="match status" value="1"/>
</dbReference>
<dbReference type="Pfam" id="PF07690">
    <property type="entry name" value="MFS_1"/>
    <property type="match status" value="1"/>
</dbReference>
<comment type="caution">
    <text evidence="4">The sequence shown here is derived from an EMBL/GenBank/DDBJ whole genome shotgun (WGS) entry which is preliminary data.</text>
</comment>
<evidence type="ECO:0000259" key="3">
    <source>
        <dbReference type="PROSITE" id="PS50850"/>
    </source>
</evidence>
<name>A0AAD9QXJ9_ACRCE</name>
<feature type="transmembrane region" description="Helical" evidence="2">
    <location>
        <begin position="86"/>
        <end position="105"/>
    </location>
</feature>
<reference evidence="4" key="2">
    <citation type="journal article" date="2023" name="Science">
        <title>Genomic signatures of disease resistance in endangered staghorn corals.</title>
        <authorList>
            <person name="Vollmer S.V."/>
            <person name="Selwyn J.D."/>
            <person name="Despard B.A."/>
            <person name="Roesel C.L."/>
        </authorList>
    </citation>
    <scope>NUCLEOTIDE SEQUENCE</scope>
    <source>
        <strain evidence="4">K2</strain>
    </source>
</reference>
<feature type="transmembrane region" description="Helical" evidence="2">
    <location>
        <begin position="246"/>
        <end position="265"/>
    </location>
</feature>
<reference evidence="4" key="1">
    <citation type="journal article" date="2023" name="G3 (Bethesda)">
        <title>Whole genome assembly and annotation of the endangered Caribbean coral Acropora cervicornis.</title>
        <authorList>
            <person name="Selwyn J.D."/>
            <person name="Vollmer S.V."/>
        </authorList>
    </citation>
    <scope>NUCLEOTIDE SEQUENCE</scope>
    <source>
        <strain evidence="4">K2</strain>
    </source>
</reference>
<evidence type="ECO:0000256" key="2">
    <source>
        <dbReference type="SAM" id="Phobius"/>
    </source>
</evidence>
<organism evidence="4 5">
    <name type="scientific">Acropora cervicornis</name>
    <name type="common">Staghorn coral</name>
    <dbReference type="NCBI Taxonomy" id="6130"/>
    <lineage>
        <taxon>Eukaryota</taxon>
        <taxon>Metazoa</taxon>
        <taxon>Cnidaria</taxon>
        <taxon>Anthozoa</taxon>
        <taxon>Hexacorallia</taxon>
        <taxon>Scleractinia</taxon>
        <taxon>Astrocoeniina</taxon>
        <taxon>Acroporidae</taxon>
        <taxon>Acropora</taxon>
    </lineage>
</organism>
<feature type="transmembrane region" description="Helical" evidence="2">
    <location>
        <begin position="299"/>
        <end position="322"/>
    </location>
</feature>
<dbReference type="PANTHER" id="PTHR11360">
    <property type="entry name" value="MONOCARBOXYLATE TRANSPORTER"/>
    <property type="match status" value="1"/>
</dbReference>
<dbReference type="AlphaFoldDB" id="A0AAD9QXJ9"/>
<dbReference type="CDD" id="cd17352">
    <property type="entry name" value="MFS_MCT_SLC16"/>
    <property type="match status" value="1"/>
</dbReference>
<feature type="transmembrane region" description="Helical" evidence="2">
    <location>
        <begin position="272"/>
        <end position="293"/>
    </location>
</feature>
<keyword evidence="2" id="KW-1133">Transmembrane helix</keyword>
<dbReference type="Gene3D" id="1.20.1250.20">
    <property type="entry name" value="MFS general substrate transporter like domains"/>
    <property type="match status" value="1"/>
</dbReference>
<evidence type="ECO:0000256" key="1">
    <source>
        <dbReference type="ARBA" id="ARBA00004141"/>
    </source>
</evidence>
<accession>A0AAD9QXJ9</accession>
<dbReference type="SUPFAM" id="SSF103473">
    <property type="entry name" value="MFS general substrate transporter"/>
    <property type="match status" value="1"/>
</dbReference>
<feature type="transmembrane region" description="Helical" evidence="2">
    <location>
        <begin position="19"/>
        <end position="46"/>
    </location>
</feature>
<keyword evidence="2" id="KW-0812">Transmembrane</keyword>
<gene>
    <name evidence="4" type="ORF">P5673_007072</name>
</gene>
<dbReference type="GO" id="GO:0022857">
    <property type="term" value="F:transmembrane transporter activity"/>
    <property type="evidence" value="ECO:0007669"/>
    <property type="project" value="InterPro"/>
</dbReference>
<feature type="transmembrane region" description="Helical" evidence="2">
    <location>
        <begin position="58"/>
        <end position="79"/>
    </location>
</feature>
<feature type="domain" description="Major facilitator superfamily (MFS) profile" evidence="3">
    <location>
        <begin position="18"/>
        <end position="466"/>
    </location>
</feature>
<dbReference type="InterPro" id="IPR050327">
    <property type="entry name" value="Proton-linked_MCT"/>
</dbReference>
<proteinExistence type="predicted"/>
<feature type="transmembrane region" description="Helical" evidence="2">
    <location>
        <begin position="176"/>
        <end position="196"/>
    </location>
</feature>
<feature type="transmembrane region" description="Helical" evidence="2">
    <location>
        <begin position="111"/>
        <end position="132"/>
    </location>
</feature>
<evidence type="ECO:0000313" key="5">
    <source>
        <dbReference type="Proteomes" id="UP001249851"/>
    </source>
</evidence>
<dbReference type="GO" id="GO:0016020">
    <property type="term" value="C:membrane"/>
    <property type="evidence" value="ECO:0007669"/>
    <property type="project" value="UniProtKB-SubCell"/>
</dbReference>
<feature type="transmembrane region" description="Helical" evidence="2">
    <location>
        <begin position="362"/>
        <end position="384"/>
    </location>
</feature>
<dbReference type="EMBL" id="JARQWQ010000011">
    <property type="protein sequence ID" value="KAK2568960.1"/>
    <property type="molecule type" value="Genomic_DNA"/>
</dbReference>
<feature type="transmembrane region" description="Helical" evidence="2">
    <location>
        <begin position="144"/>
        <end position="164"/>
    </location>
</feature>
<dbReference type="InterPro" id="IPR036259">
    <property type="entry name" value="MFS_trans_sf"/>
</dbReference>
<keyword evidence="5" id="KW-1185">Reference proteome</keyword>
<keyword evidence="2" id="KW-0472">Membrane</keyword>
<dbReference type="InterPro" id="IPR011701">
    <property type="entry name" value="MFS"/>
</dbReference>
<feature type="transmembrane region" description="Helical" evidence="2">
    <location>
        <begin position="334"/>
        <end position="356"/>
    </location>
</feature>
<sequence length="466" mass="51008">MASCCGEVSSVKQDSIWSWFLCFCSTLCMVLTIGFAFSLGVLFPVFMEEFDESRERTAWVSSITMAVFMFLGPVMGAFVNRFGMRASIFLGCLSCAAGLALGSLAPNIYVLYFVFSVPFATGVSFIYLAAPVSVTQLFTKRRSFALGTVSAGQGLGTMILGPTLQALEDAFNWRNTYLIMAGVLAIVSFTGCFYGGRKQPLETKNSKRFSWNFSVWKNRKFRILIAMAGFENFCRIIPYVHLSSTLFLFLGFFAAAGRILAGILCDFRCVNSLFLLQGAVFMSAASIMSLVVVKTYPALASVVVLFSLADGLVVSSFTIELFNSVKESQRASSLGFILMGGGVFMFCSPPLSGLMADKFGNYTATFLTAGAVGVLGSAVPFVLLCMRKETDKAQDDQVFLEEIMDKDQTVFIKKEDESDDMTNSTSLVNLDPGKPVTLRTSQVRTAHERPVSFLWAMESPFYPSPS</sequence>
<protein>
    <submittedName>
        <fullName evidence="4">Monocarboxylate transporter 12</fullName>
    </submittedName>
</protein>
<dbReference type="PROSITE" id="PS50850">
    <property type="entry name" value="MFS"/>
    <property type="match status" value="1"/>
</dbReference>